<evidence type="ECO:0000256" key="2">
    <source>
        <dbReference type="ARBA" id="ARBA00005184"/>
    </source>
</evidence>
<dbReference type="PANTHER" id="PTHR31707">
    <property type="entry name" value="PECTINESTERASE"/>
    <property type="match status" value="1"/>
</dbReference>
<evidence type="ECO:0000313" key="8">
    <source>
        <dbReference type="Proteomes" id="UP001374535"/>
    </source>
</evidence>
<protein>
    <recommendedName>
        <fullName evidence="6">Pectinesterase catalytic domain-containing protein</fullName>
    </recommendedName>
</protein>
<name>A0AAQ3MJ54_VIGMU</name>
<dbReference type="Proteomes" id="UP001374535">
    <property type="component" value="Chromosome 11"/>
</dbReference>
<dbReference type="GO" id="GO:0042545">
    <property type="term" value="P:cell wall modification"/>
    <property type="evidence" value="ECO:0007669"/>
    <property type="project" value="InterPro"/>
</dbReference>
<dbReference type="Pfam" id="PF01095">
    <property type="entry name" value="Pectinesterase"/>
    <property type="match status" value="1"/>
</dbReference>
<gene>
    <name evidence="7" type="ORF">V8G54_037591</name>
</gene>
<evidence type="ECO:0000256" key="1">
    <source>
        <dbReference type="ARBA" id="ARBA00004191"/>
    </source>
</evidence>
<proteinExistence type="predicted"/>
<keyword evidence="3" id="KW-0134">Cell wall</keyword>
<dbReference type="InterPro" id="IPR000070">
    <property type="entry name" value="Pectinesterase_cat"/>
</dbReference>
<dbReference type="SUPFAM" id="SSF51126">
    <property type="entry name" value="Pectin lyase-like"/>
    <property type="match status" value="1"/>
</dbReference>
<keyword evidence="8" id="KW-1185">Reference proteome</keyword>
<evidence type="ECO:0000259" key="6">
    <source>
        <dbReference type="Pfam" id="PF01095"/>
    </source>
</evidence>
<keyword evidence="3" id="KW-0964">Secreted</keyword>
<comment type="pathway">
    <text evidence="2">Glycan metabolism; pectin degradation; 2-dehydro-3-deoxy-D-gluconate from pectin: step 1/5.</text>
</comment>
<dbReference type="InterPro" id="IPR011050">
    <property type="entry name" value="Pectin_lyase_fold/virulence"/>
</dbReference>
<evidence type="ECO:0000313" key="7">
    <source>
        <dbReference type="EMBL" id="WVY92077.1"/>
    </source>
</evidence>
<dbReference type="EMBL" id="CP144690">
    <property type="protein sequence ID" value="WVY92077.1"/>
    <property type="molecule type" value="Genomic_DNA"/>
</dbReference>
<dbReference type="Gene3D" id="2.160.20.10">
    <property type="entry name" value="Single-stranded right-handed beta-helix, Pectin lyase-like"/>
    <property type="match status" value="1"/>
</dbReference>
<evidence type="ECO:0000256" key="4">
    <source>
        <dbReference type="ARBA" id="ARBA00022801"/>
    </source>
</evidence>
<comment type="subcellular location">
    <subcellularLocation>
        <location evidence="1">Secreted</location>
        <location evidence="1">Cell wall</location>
    </subcellularLocation>
</comment>
<reference evidence="7 8" key="1">
    <citation type="journal article" date="2023" name="Life. Sci Alliance">
        <title>Evolutionary insights into 3D genome organization and epigenetic landscape of Vigna mungo.</title>
        <authorList>
            <person name="Junaid A."/>
            <person name="Singh B."/>
            <person name="Bhatia S."/>
        </authorList>
    </citation>
    <scope>NUCLEOTIDE SEQUENCE [LARGE SCALE GENOMIC DNA]</scope>
    <source>
        <strain evidence="7">Urdbean</strain>
    </source>
</reference>
<keyword evidence="5" id="KW-0063">Aspartyl esterase</keyword>
<keyword evidence="4" id="KW-0378">Hydrolase</keyword>
<organism evidence="7 8">
    <name type="scientific">Vigna mungo</name>
    <name type="common">Black gram</name>
    <name type="synonym">Phaseolus mungo</name>
    <dbReference type="NCBI Taxonomy" id="3915"/>
    <lineage>
        <taxon>Eukaryota</taxon>
        <taxon>Viridiplantae</taxon>
        <taxon>Streptophyta</taxon>
        <taxon>Embryophyta</taxon>
        <taxon>Tracheophyta</taxon>
        <taxon>Spermatophyta</taxon>
        <taxon>Magnoliopsida</taxon>
        <taxon>eudicotyledons</taxon>
        <taxon>Gunneridae</taxon>
        <taxon>Pentapetalae</taxon>
        <taxon>rosids</taxon>
        <taxon>fabids</taxon>
        <taxon>Fabales</taxon>
        <taxon>Fabaceae</taxon>
        <taxon>Papilionoideae</taxon>
        <taxon>50 kb inversion clade</taxon>
        <taxon>NPAAA clade</taxon>
        <taxon>indigoferoid/millettioid clade</taxon>
        <taxon>Phaseoleae</taxon>
        <taxon>Vigna</taxon>
    </lineage>
</organism>
<evidence type="ECO:0000256" key="3">
    <source>
        <dbReference type="ARBA" id="ARBA00022512"/>
    </source>
</evidence>
<dbReference type="AlphaFoldDB" id="A0AAQ3MJ54"/>
<dbReference type="InterPro" id="IPR012334">
    <property type="entry name" value="Pectin_lyas_fold"/>
</dbReference>
<feature type="domain" description="Pectinesterase catalytic" evidence="6">
    <location>
        <begin position="4"/>
        <end position="50"/>
    </location>
</feature>
<sequence length="107" mass="12340">MRRYEENNLKVGRKKTNVMFIGDGKGKTVITGKKNVIDGMTTFHTASFGIPLSSLLVDYFNACCFQLYKFFLSFCTVRKVWVEKLEPLTFMIIEHYKLARGPCRPTC</sequence>
<accession>A0AAQ3MJ54</accession>
<evidence type="ECO:0000256" key="5">
    <source>
        <dbReference type="ARBA" id="ARBA00023085"/>
    </source>
</evidence>
<dbReference type="GO" id="GO:0030599">
    <property type="term" value="F:pectinesterase activity"/>
    <property type="evidence" value="ECO:0007669"/>
    <property type="project" value="InterPro"/>
</dbReference>